<proteinExistence type="predicted"/>
<gene>
    <name evidence="1" type="ORF">AVEN_38981_1</name>
</gene>
<dbReference type="Proteomes" id="UP000499080">
    <property type="component" value="Unassembled WGS sequence"/>
</dbReference>
<sequence length="105" mass="12227">MTQYADAWCSHATTSAEDVQILQHILWIQINLKVHHRTTHLILEIRGCWISHYLDLREVDHDIKWNAINSKYYTASFKRLAFIKKSSTFFGFSSLLCTSPSLNSL</sequence>
<name>A0A4Y2KKR7_ARAVE</name>
<dbReference type="EMBL" id="BGPR01004751">
    <property type="protein sequence ID" value="GBN02961.1"/>
    <property type="molecule type" value="Genomic_DNA"/>
</dbReference>
<evidence type="ECO:0000313" key="2">
    <source>
        <dbReference type="Proteomes" id="UP000499080"/>
    </source>
</evidence>
<dbReference type="AlphaFoldDB" id="A0A4Y2KKR7"/>
<organism evidence="1 2">
    <name type="scientific">Araneus ventricosus</name>
    <name type="common">Orbweaver spider</name>
    <name type="synonym">Epeira ventricosa</name>
    <dbReference type="NCBI Taxonomy" id="182803"/>
    <lineage>
        <taxon>Eukaryota</taxon>
        <taxon>Metazoa</taxon>
        <taxon>Ecdysozoa</taxon>
        <taxon>Arthropoda</taxon>
        <taxon>Chelicerata</taxon>
        <taxon>Arachnida</taxon>
        <taxon>Araneae</taxon>
        <taxon>Araneomorphae</taxon>
        <taxon>Entelegynae</taxon>
        <taxon>Araneoidea</taxon>
        <taxon>Araneidae</taxon>
        <taxon>Araneus</taxon>
    </lineage>
</organism>
<evidence type="ECO:0000313" key="1">
    <source>
        <dbReference type="EMBL" id="GBN02961.1"/>
    </source>
</evidence>
<keyword evidence="2" id="KW-1185">Reference proteome</keyword>
<protein>
    <submittedName>
        <fullName evidence="1">Uncharacterized protein</fullName>
    </submittedName>
</protein>
<reference evidence="1 2" key="1">
    <citation type="journal article" date="2019" name="Sci. Rep.">
        <title>Orb-weaving spider Araneus ventricosus genome elucidates the spidroin gene catalogue.</title>
        <authorList>
            <person name="Kono N."/>
            <person name="Nakamura H."/>
            <person name="Ohtoshi R."/>
            <person name="Moran D.A.P."/>
            <person name="Shinohara A."/>
            <person name="Yoshida Y."/>
            <person name="Fujiwara M."/>
            <person name="Mori M."/>
            <person name="Tomita M."/>
            <person name="Arakawa K."/>
        </authorList>
    </citation>
    <scope>NUCLEOTIDE SEQUENCE [LARGE SCALE GENOMIC DNA]</scope>
</reference>
<comment type="caution">
    <text evidence="1">The sequence shown here is derived from an EMBL/GenBank/DDBJ whole genome shotgun (WGS) entry which is preliminary data.</text>
</comment>
<accession>A0A4Y2KKR7</accession>